<accession>A0A5B7II42</accession>
<reference evidence="2 3" key="1">
    <citation type="submission" date="2019-05" db="EMBL/GenBank/DDBJ databases">
        <title>Another draft genome of Portunus trituberculatus and its Hox gene families provides insights of decapod evolution.</title>
        <authorList>
            <person name="Jeong J.-H."/>
            <person name="Song I."/>
            <person name="Kim S."/>
            <person name="Choi T."/>
            <person name="Kim D."/>
            <person name="Ryu S."/>
            <person name="Kim W."/>
        </authorList>
    </citation>
    <scope>NUCLEOTIDE SEQUENCE [LARGE SCALE GENOMIC DNA]</scope>
    <source>
        <tissue evidence="2">Muscle</tissue>
    </source>
</reference>
<dbReference type="AlphaFoldDB" id="A0A5B7II42"/>
<sequence>MAGERQRSHKEAVSKQANKAKQMIRSGVIQSPHGTRFTVRGQVTTLPLPIHPPFRLGRKWTSR</sequence>
<name>A0A5B7II42_PORTR</name>
<dbReference type="EMBL" id="VSRR010058448">
    <property type="protein sequence ID" value="MPC81935.1"/>
    <property type="molecule type" value="Genomic_DNA"/>
</dbReference>
<gene>
    <name evidence="2" type="ORF">E2C01_076576</name>
</gene>
<protein>
    <submittedName>
        <fullName evidence="2">Uncharacterized protein</fullName>
    </submittedName>
</protein>
<evidence type="ECO:0000313" key="2">
    <source>
        <dbReference type="EMBL" id="MPC81935.1"/>
    </source>
</evidence>
<evidence type="ECO:0000256" key="1">
    <source>
        <dbReference type="SAM" id="MobiDB-lite"/>
    </source>
</evidence>
<dbReference type="Proteomes" id="UP000324222">
    <property type="component" value="Unassembled WGS sequence"/>
</dbReference>
<organism evidence="2 3">
    <name type="scientific">Portunus trituberculatus</name>
    <name type="common">Swimming crab</name>
    <name type="synonym">Neptunus trituberculatus</name>
    <dbReference type="NCBI Taxonomy" id="210409"/>
    <lineage>
        <taxon>Eukaryota</taxon>
        <taxon>Metazoa</taxon>
        <taxon>Ecdysozoa</taxon>
        <taxon>Arthropoda</taxon>
        <taxon>Crustacea</taxon>
        <taxon>Multicrustacea</taxon>
        <taxon>Malacostraca</taxon>
        <taxon>Eumalacostraca</taxon>
        <taxon>Eucarida</taxon>
        <taxon>Decapoda</taxon>
        <taxon>Pleocyemata</taxon>
        <taxon>Brachyura</taxon>
        <taxon>Eubrachyura</taxon>
        <taxon>Portunoidea</taxon>
        <taxon>Portunidae</taxon>
        <taxon>Portuninae</taxon>
        <taxon>Portunus</taxon>
    </lineage>
</organism>
<comment type="caution">
    <text evidence="2">The sequence shown here is derived from an EMBL/GenBank/DDBJ whole genome shotgun (WGS) entry which is preliminary data.</text>
</comment>
<keyword evidence="3" id="KW-1185">Reference proteome</keyword>
<evidence type="ECO:0000313" key="3">
    <source>
        <dbReference type="Proteomes" id="UP000324222"/>
    </source>
</evidence>
<feature type="region of interest" description="Disordered" evidence="1">
    <location>
        <begin position="1"/>
        <end position="36"/>
    </location>
</feature>
<proteinExistence type="predicted"/>
<feature type="compositionally biased region" description="Basic and acidic residues" evidence="1">
    <location>
        <begin position="1"/>
        <end position="13"/>
    </location>
</feature>